<reference evidence="1 2" key="1">
    <citation type="submission" date="2019-07" db="EMBL/GenBank/DDBJ databases">
        <title>Draft genome for Aliikangiella sp. M105.</title>
        <authorList>
            <person name="Wang G."/>
        </authorList>
    </citation>
    <scope>NUCLEOTIDE SEQUENCE [LARGE SCALE GENOMIC DNA]</scope>
    <source>
        <strain evidence="1 2">M105</strain>
    </source>
</reference>
<evidence type="ECO:0000313" key="2">
    <source>
        <dbReference type="Proteomes" id="UP000315439"/>
    </source>
</evidence>
<keyword evidence="2" id="KW-1185">Reference proteome</keyword>
<accession>A0A545UF74</accession>
<dbReference type="PANTHER" id="PTHR36529:SF1">
    <property type="entry name" value="GLYCOSYLTRANSFERASE"/>
    <property type="match status" value="1"/>
</dbReference>
<dbReference type="EMBL" id="VIKS01000004">
    <property type="protein sequence ID" value="TQV88127.1"/>
    <property type="molecule type" value="Genomic_DNA"/>
</dbReference>
<evidence type="ECO:0000313" key="1">
    <source>
        <dbReference type="EMBL" id="TQV88127.1"/>
    </source>
</evidence>
<comment type="caution">
    <text evidence="1">The sequence shown here is derived from an EMBL/GenBank/DDBJ whole genome shotgun (WGS) entry which is preliminary data.</text>
</comment>
<protein>
    <submittedName>
        <fullName evidence="1">DUF2064 domain-containing protein</fullName>
    </submittedName>
</protein>
<organism evidence="1 2">
    <name type="scientific">Aliikangiella coralliicola</name>
    <dbReference type="NCBI Taxonomy" id="2592383"/>
    <lineage>
        <taxon>Bacteria</taxon>
        <taxon>Pseudomonadati</taxon>
        <taxon>Pseudomonadota</taxon>
        <taxon>Gammaproteobacteria</taxon>
        <taxon>Oceanospirillales</taxon>
        <taxon>Pleioneaceae</taxon>
        <taxon>Aliikangiella</taxon>
    </lineage>
</organism>
<dbReference type="InterPro" id="IPR029044">
    <property type="entry name" value="Nucleotide-diphossugar_trans"/>
</dbReference>
<dbReference type="InterPro" id="IPR018641">
    <property type="entry name" value="Trfase_1_rSAM/seldom-assoc"/>
</dbReference>
<dbReference type="Pfam" id="PF09837">
    <property type="entry name" value="DUF2064"/>
    <property type="match status" value="1"/>
</dbReference>
<dbReference type="Gene3D" id="3.90.550.10">
    <property type="entry name" value="Spore Coat Polysaccharide Biosynthesis Protein SpsA, Chain A"/>
    <property type="match status" value="1"/>
</dbReference>
<dbReference type="AlphaFoldDB" id="A0A545UF74"/>
<dbReference type="PANTHER" id="PTHR36529">
    <property type="entry name" value="SLL1095 PROTEIN"/>
    <property type="match status" value="1"/>
</dbReference>
<gene>
    <name evidence="1" type="ORF">FLL46_06260</name>
</gene>
<proteinExistence type="predicted"/>
<name>A0A545UF74_9GAMM</name>
<dbReference type="OrthoDB" id="9798250at2"/>
<dbReference type="RefSeq" id="WP_142892636.1">
    <property type="nucleotide sequence ID" value="NZ_ML660162.1"/>
</dbReference>
<dbReference type="Proteomes" id="UP000315439">
    <property type="component" value="Unassembled WGS sequence"/>
</dbReference>
<sequence>MKSQDYVLIIFCKWPRLNQGKQRLAKTIGASNAFRLASLLVDCALEDAKDWDGEVVLAISDASDFEQASQAIQKQISDNQKISIQVQSKGNLGQRINHIDQNLRERGKNNLLFIGTDAPVLNPLYYQQAKEAITSSDIVISDASDGGVIIMGNRKAWPDLTFLPWSTEKLSKKLSRICAKQRLSVTRIKPGFDIDVEKDLEKLFVAIDSDSRRSRIALRQWLVNYLETNQELINAG</sequence>
<dbReference type="SUPFAM" id="SSF53448">
    <property type="entry name" value="Nucleotide-diphospho-sugar transferases"/>
    <property type="match status" value="1"/>
</dbReference>